<dbReference type="EMBL" id="FMAH01000044">
    <property type="protein sequence ID" value="SCB44570.1"/>
    <property type="molecule type" value="Genomic_DNA"/>
</dbReference>
<accession>A0A1C3WX73</accession>
<keyword evidence="2 5" id="KW-0238">DNA-binding</keyword>
<keyword evidence="1" id="KW-0805">Transcription regulation</keyword>
<sequence>MRVSNLESGGPRKTSLYEELHGRLKAAILGEALPEGLVLTEAALAELVGSSRAPVRQALQLLFDDGLIARFDGRGFIVGTGVVRPKRVKLGAYLGKLFHEDDDRPIFAWQALYEDVERIVVYRSFFGRYRINEIELARHFGVGRAVARDVLLKLETLGITEKDDNFRWSIVPLDSQRIRDLYEVREQIEPVALSSALGGLSQEHVGAMLARLSQALADYPDVSASTMYELELDLHQRSLQACPNKEFLSILKRTHCVLTLSKHVVGSHIKTPEYEPFLAEHMGVFKMVQKRDEEGLRKAMRDHIHNSQPNVQARAAYIREHYRPDEYSFIS</sequence>
<evidence type="ECO:0000256" key="3">
    <source>
        <dbReference type="ARBA" id="ARBA00023163"/>
    </source>
</evidence>
<dbReference type="PROSITE" id="PS50949">
    <property type="entry name" value="HTH_GNTR"/>
    <property type="match status" value="1"/>
</dbReference>
<evidence type="ECO:0000313" key="5">
    <source>
        <dbReference type="EMBL" id="SCB44570.1"/>
    </source>
</evidence>
<dbReference type="InterPro" id="IPR000524">
    <property type="entry name" value="Tscrpt_reg_HTH_GntR"/>
</dbReference>
<evidence type="ECO:0000256" key="2">
    <source>
        <dbReference type="ARBA" id="ARBA00023125"/>
    </source>
</evidence>
<dbReference type="SUPFAM" id="SSF46785">
    <property type="entry name" value="Winged helix' DNA-binding domain"/>
    <property type="match status" value="2"/>
</dbReference>
<dbReference type="PANTHER" id="PTHR43537:SF5">
    <property type="entry name" value="UXU OPERON TRANSCRIPTIONAL REGULATOR"/>
    <property type="match status" value="1"/>
</dbReference>
<dbReference type="AlphaFoldDB" id="A0A1C3WX73"/>
<dbReference type="Gene3D" id="1.20.120.530">
    <property type="entry name" value="GntR ligand-binding domain-like"/>
    <property type="match status" value="1"/>
</dbReference>
<dbReference type="PANTHER" id="PTHR43537">
    <property type="entry name" value="TRANSCRIPTIONAL REGULATOR, GNTR FAMILY"/>
    <property type="match status" value="1"/>
</dbReference>
<protein>
    <submittedName>
        <fullName evidence="5">DNA-binding transcriptional regulator, GntR family</fullName>
    </submittedName>
</protein>
<dbReference type="InterPro" id="IPR011711">
    <property type="entry name" value="GntR_C"/>
</dbReference>
<dbReference type="RefSeq" id="WP_092854788.1">
    <property type="nucleotide sequence ID" value="NZ_FMAH01000044.1"/>
</dbReference>
<evidence type="ECO:0000313" key="6">
    <source>
        <dbReference type="Proteomes" id="UP000199435"/>
    </source>
</evidence>
<dbReference type="Proteomes" id="UP000199435">
    <property type="component" value="Unassembled WGS sequence"/>
</dbReference>
<dbReference type="GO" id="GO:0003700">
    <property type="term" value="F:DNA-binding transcription factor activity"/>
    <property type="evidence" value="ECO:0007669"/>
    <property type="project" value="InterPro"/>
</dbReference>
<dbReference type="InterPro" id="IPR008920">
    <property type="entry name" value="TF_FadR/GntR_C"/>
</dbReference>
<evidence type="ECO:0000259" key="4">
    <source>
        <dbReference type="PROSITE" id="PS50949"/>
    </source>
</evidence>
<name>A0A1C3WX73_9HYPH</name>
<dbReference type="SUPFAM" id="SSF48008">
    <property type="entry name" value="GntR ligand-binding domain-like"/>
    <property type="match status" value="1"/>
</dbReference>
<dbReference type="Gene3D" id="1.10.10.10">
    <property type="entry name" value="Winged helix-like DNA-binding domain superfamily/Winged helix DNA-binding domain"/>
    <property type="match status" value="1"/>
</dbReference>
<keyword evidence="6" id="KW-1185">Reference proteome</keyword>
<feature type="domain" description="HTH gntR-type" evidence="4">
    <location>
        <begin position="14"/>
        <end position="81"/>
    </location>
</feature>
<dbReference type="OrthoDB" id="8066003at2"/>
<gene>
    <name evidence="5" type="ORF">GA0061102_104440</name>
</gene>
<reference evidence="6" key="1">
    <citation type="submission" date="2016-08" db="EMBL/GenBank/DDBJ databases">
        <authorList>
            <person name="Varghese N."/>
            <person name="Submissions Spin"/>
        </authorList>
    </citation>
    <scope>NUCLEOTIDE SEQUENCE [LARGE SCALE GENOMIC DNA]</scope>
    <source>
        <strain evidence="6">HAMBI 2971</strain>
    </source>
</reference>
<dbReference type="InterPro" id="IPR036388">
    <property type="entry name" value="WH-like_DNA-bd_sf"/>
</dbReference>
<evidence type="ECO:0000256" key="1">
    <source>
        <dbReference type="ARBA" id="ARBA00023015"/>
    </source>
</evidence>
<dbReference type="SMART" id="SM00345">
    <property type="entry name" value="HTH_GNTR"/>
    <property type="match status" value="1"/>
</dbReference>
<keyword evidence="3" id="KW-0804">Transcription</keyword>
<dbReference type="InterPro" id="IPR036390">
    <property type="entry name" value="WH_DNA-bd_sf"/>
</dbReference>
<dbReference type="Pfam" id="PF00392">
    <property type="entry name" value="GntR"/>
    <property type="match status" value="1"/>
</dbReference>
<dbReference type="SMART" id="SM00895">
    <property type="entry name" value="FCD"/>
    <property type="match status" value="1"/>
</dbReference>
<dbReference type="Pfam" id="PF07729">
    <property type="entry name" value="FCD"/>
    <property type="match status" value="1"/>
</dbReference>
<organism evidence="5 6">
    <name type="scientific">Rhizobium miluonense</name>
    <dbReference type="NCBI Taxonomy" id="411945"/>
    <lineage>
        <taxon>Bacteria</taxon>
        <taxon>Pseudomonadati</taxon>
        <taxon>Pseudomonadota</taxon>
        <taxon>Alphaproteobacteria</taxon>
        <taxon>Hyphomicrobiales</taxon>
        <taxon>Rhizobiaceae</taxon>
        <taxon>Rhizobium/Agrobacterium group</taxon>
        <taxon>Rhizobium</taxon>
    </lineage>
</organism>
<proteinExistence type="predicted"/>
<dbReference type="GO" id="GO:0003677">
    <property type="term" value="F:DNA binding"/>
    <property type="evidence" value="ECO:0007669"/>
    <property type="project" value="UniProtKB-KW"/>
</dbReference>